<sequence length="167" mass="19497">MARKQMRANKLEPYVKEAVAYYASIIRGKKTQILERLRADMITMTAPAGSEKRQFWAQVFEWYSYDFRKLPMGGNTVQWAPGQAGLTYNELVLGDETRVFTDDMTSVSLWVLYRHTDFCARLLKELQLDPKHFQFKNLGQPLDGASRKFNIDTIIEYMNNMHLVYTP</sequence>
<organism evidence="1">
    <name type="scientific">viral metagenome</name>
    <dbReference type="NCBI Taxonomy" id="1070528"/>
    <lineage>
        <taxon>unclassified sequences</taxon>
        <taxon>metagenomes</taxon>
        <taxon>organismal metagenomes</taxon>
    </lineage>
</organism>
<accession>A0A6C0ICA0</accession>
<dbReference type="AlphaFoldDB" id="A0A6C0ICA0"/>
<protein>
    <submittedName>
        <fullName evidence="1">Uncharacterized protein</fullName>
    </submittedName>
</protein>
<evidence type="ECO:0000313" key="1">
    <source>
        <dbReference type="EMBL" id="QHT90025.1"/>
    </source>
</evidence>
<reference evidence="1" key="1">
    <citation type="journal article" date="2020" name="Nature">
        <title>Giant virus diversity and host interactions through global metagenomics.</title>
        <authorList>
            <person name="Schulz F."/>
            <person name="Roux S."/>
            <person name="Paez-Espino D."/>
            <person name="Jungbluth S."/>
            <person name="Walsh D.A."/>
            <person name="Denef V.J."/>
            <person name="McMahon K.D."/>
            <person name="Konstantinidis K.T."/>
            <person name="Eloe-Fadrosh E.A."/>
            <person name="Kyrpides N.C."/>
            <person name="Woyke T."/>
        </authorList>
    </citation>
    <scope>NUCLEOTIDE SEQUENCE</scope>
    <source>
        <strain evidence="1">GVMAG-M-3300023184-62</strain>
    </source>
</reference>
<dbReference type="EMBL" id="MN740152">
    <property type="protein sequence ID" value="QHT90025.1"/>
    <property type="molecule type" value="Genomic_DNA"/>
</dbReference>
<name>A0A6C0ICA0_9ZZZZ</name>
<proteinExistence type="predicted"/>